<evidence type="ECO:0000313" key="1">
    <source>
        <dbReference type="EMBL" id="QOR58766.1"/>
    </source>
</evidence>
<dbReference type="EMBL" id="MT774383">
    <property type="protein sequence ID" value="QOR58766.1"/>
    <property type="molecule type" value="Genomic_DNA"/>
</dbReference>
<reference evidence="1 2" key="1">
    <citation type="submission" date="2020-07" db="EMBL/GenBank/DDBJ databases">
        <title>Taxonomic proposal: Crassvirales, a new order of highly abundant and diverse bacterial viruses.</title>
        <authorList>
            <person name="Shkoporov A.N."/>
            <person name="Stockdale S.R."/>
            <person name="Guerin E."/>
            <person name="Ross R.P."/>
            <person name="Hill C."/>
        </authorList>
    </citation>
    <scope>NUCLEOTIDE SEQUENCE [LARGE SCALE GENOMIC DNA]</scope>
</reference>
<organism evidence="1 2">
    <name type="scientific">uncultured phage cr11_1</name>
    <dbReference type="NCBI Taxonomy" id="2772067"/>
    <lineage>
        <taxon>Viruses</taxon>
        <taxon>Duplodnaviria</taxon>
        <taxon>Heunggongvirae</taxon>
        <taxon>Uroviricota</taxon>
        <taxon>Caudoviricetes</taxon>
        <taxon>Crassvirales</taxon>
        <taxon>Intestiviridae</taxon>
        <taxon>Crudevirinae</taxon>
        <taxon>Delmidovirus</taxon>
        <taxon>Delmidovirus splanchnicus</taxon>
    </lineage>
</organism>
<dbReference type="RefSeq" id="YP_010110924.1">
    <property type="nucleotide sequence ID" value="NC_055876.1"/>
</dbReference>
<name>A0A7M1RWU2_9CAUD</name>
<proteinExistence type="predicted"/>
<keyword evidence="2" id="KW-1185">Reference proteome</keyword>
<dbReference type="GeneID" id="65129247"/>
<evidence type="ECO:0000313" key="2">
    <source>
        <dbReference type="Proteomes" id="UP000593979"/>
    </source>
</evidence>
<protein>
    <submittedName>
        <fullName evidence="1">Uncharacterized protein</fullName>
    </submittedName>
</protein>
<dbReference type="KEGG" id="vg:65129247"/>
<accession>A0A7M1RWU2</accession>
<sequence>MFNKYGRIADYVYTCRNKNDMNNITNKIRAYKRDDYKTEFKSGSRKDKKPANHKSKMKLGGAGIDCLTK</sequence>
<dbReference type="Proteomes" id="UP000593979">
    <property type="component" value="Segment"/>
</dbReference>